<dbReference type="OrthoDB" id="2861623at2759"/>
<dbReference type="Pfam" id="PF19086">
    <property type="entry name" value="Terpene_syn_C_2"/>
    <property type="match status" value="1"/>
</dbReference>
<dbReference type="Proteomes" id="UP000288716">
    <property type="component" value="Unassembled WGS sequence"/>
</dbReference>
<evidence type="ECO:0000256" key="1">
    <source>
        <dbReference type="ARBA" id="ARBA00006333"/>
    </source>
</evidence>
<dbReference type="EC" id="4.2.3.-" evidence="2"/>
<evidence type="ECO:0000313" key="4">
    <source>
        <dbReference type="Proteomes" id="UP000288716"/>
    </source>
</evidence>
<evidence type="ECO:0000313" key="3">
    <source>
        <dbReference type="EMBL" id="RWS29619.1"/>
    </source>
</evidence>
<name>A0A443SQ23_9ACAR</name>
<dbReference type="PANTHER" id="PTHR35201">
    <property type="entry name" value="TERPENE SYNTHASE"/>
    <property type="match status" value="1"/>
</dbReference>
<protein>
    <recommendedName>
        <fullName evidence="2">Terpene synthase</fullName>
        <ecNumber evidence="2">4.2.3.-</ecNumber>
    </recommendedName>
</protein>
<dbReference type="SMR" id="A0A443SQ23"/>
<dbReference type="PANTHER" id="PTHR35201:SF4">
    <property type="entry name" value="BETA-PINACENE SYNTHASE-RELATED"/>
    <property type="match status" value="1"/>
</dbReference>
<dbReference type="PROSITE" id="PS50007">
    <property type="entry name" value="PIPLC_X_DOMAIN"/>
    <property type="match status" value="1"/>
</dbReference>
<dbReference type="VEuPathDB" id="VectorBase:LDEU002421"/>
<keyword evidence="2" id="KW-0460">Magnesium</keyword>
<evidence type="ECO:0000256" key="2">
    <source>
        <dbReference type="RuleBase" id="RU366034"/>
    </source>
</evidence>
<dbReference type="SUPFAM" id="SSF48576">
    <property type="entry name" value="Terpenoid synthases"/>
    <property type="match status" value="1"/>
</dbReference>
<accession>A0A443SQ23</accession>
<comment type="similarity">
    <text evidence="1 2">Belongs to the terpene synthase family.</text>
</comment>
<dbReference type="AlphaFoldDB" id="A0A443SQ23"/>
<proteinExistence type="inferred from homology"/>
<dbReference type="InterPro" id="IPR008949">
    <property type="entry name" value="Isoprenoid_synthase_dom_sf"/>
</dbReference>
<organism evidence="3 4">
    <name type="scientific">Leptotrombidium deliense</name>
    <dbReference type="NCBI Taxonomy" id="299467"/>
    <lineage>
        <taxon>Eukaryota</taxon>
        <taxon>Metazoa</taxon>
        <taxon>Ecdysozoa</taxon>
        <taxon>Arthropoda</taxon>
        <taxon>Chelicerata</taxon>
        <taxon>Arachnida</taxon>
        <taxon>Acari</taxon>
        <taxon>Acariformes</taxon>
        <taxon>Trombidiformes</taxon>
        <taxon>Prostigmata</taxon>
        <taxon>Anystina</taxon>
        <taxon>Parasitengona</taxon>
        <taxon>Trombiculoidea</taxon>
        <taxon>Trombiculidae</taxon>
        <taxon>Leptotrombidium</taxon>
    </lineage>
</organism>
<dbReference type="Gene3D" id="1.10.600.10">
    <property type="entry name" value="Farnesyl Diphosphate Synthase"/>
    <property type="match status" value="1"/>
</dbReference>
<keyword evidence="4" id="KW-1185">Reference proteome</keyword>
<keyword evidence="2" id="KW-0479">Metal-binding</keyword>
<comment type="caution">
    <text evidence="3">The sequence shown here is derived from an EMBL/GenBank/DDBJ whole genome shotgun (WGS) entry which is preliminary data.</text>
</comment>
<dbReference type="GO" id="GO:0046872">
    <property type="term" value="F:metal ion binding"/>
    <property type="evidence" value="ECO:0007669"/>
    <property type="project" value="UniProtKB-KW"/>
</dbReference>
<keyword evidence="2" id="KW-0456">Lyase</keyword>
<reference evidence="3 4" key="1">
    <citation type="journal article" date="2018" name="Gigascience">
        <title>Genomes of trombidid mites reveal novel predicted allergens and laterally-transferred genes associated with secondary metabolism.</title>
        <authorList>
            <person name="Dong X."/>
            <person name="Chaisiri K."/>
            <person name="Xia D."/>
            <person name="Armstrong S.D."/>
            <person name="Fang Y."/>
            <person name="Donnelly M.J."/>
            <person name="Kadowaki T."/>
            <person name="McGarry J.W."/>
            <person name="Darby A.C."/>
            <person name="Makepeace B.L."/>
        </authorList>
    </citation>
    <scope>NUCLEOTIDE SEQUENCE [LARGE SCALE GENOMIC DNA]</scope>
    <source>
        <strain evidence="3">UoL-UT</strain>
    </source>
</reference>
<dbReference type="STRING" id="299467.A0A443SQ23"/>
<dbReference type="InterPro" id="IPR034686">
    <property type="entry name" value="Terpene_cyclase-like_2"/>
</dbReference>
<comment type="cofactor">
    <cofactor evidence="2">
        <name>Mg(2+)</name>
        <dbReference type="ChEBI" id="CHEBI:18420"/>
    </cofactor>
</comment>
<dbReference type="EMBL" id="NCKV01000833">
    <property type="protein sequence ID" value="RWS29619.1"/>
    <property type="molecule type" value="Genomic_DNA"/>
</dbReference>
<sequence length="299" mass="35919">MTQIAYFEEIIWPFESNIHSDAKLIEEKVNDWFTMYCESNELVEKFKKERLPLFSTRVYNYGTFEKVLAIAKITQYIFRLDEYFTLEDTNLAEKLATKIPWYFLKNINTAKYKWLRYGFSDVWECVSKLSPEEWNKRQLNSIATSFKARRLEIEFINDVNPSSLEYLTFRPVADAIDMCFNFIEYASDQYLSFETIAHPFFQAMIQHCRCIIMATNDLFSYNNEVVYHGNKMSLVLVYQTELNLLLEQALKKVYAYIEENLKYYLMYKKRVQQTLKQDIQFYILGLEQLMVGTYEFYFD</sequence>
<dbReference type="GO" id="GO:0010333">
    <property type="term" value="F:terpene synthase activity"/>
    <property type="evidence" value="ECO:0007669"/>
    <property type="project" value="InterPro"/>
</dbReference>
<gene>
    <name evidence="3" type="ORF">B4U80_12709</name>
</gene>
<dbReference type="GO" id="GO:0008299">
    <property type="term" value="P:isoprenoid biosynthetic process"/>
    <property type="evidence" value="ECO:0007669"/>
    <property type="project" value="UniProtKB-ARBA"/>
</dbReference>